<dbReference type="EC" id="2.1.1.44" evidence="4"/>
<gene>
    <name evidence="4" type="primary">egtD</name>
    <name evidence="4" type="ORF">NOG11_07210</name>
</gene>
<dbReference type="AlphaFoldDB" id="A0A9X2L8Q1"/>
<dbReference type="NCBIfam" id="TIGR03438">
    <property type="entry name" value="egtD_ergothio"/>
    <property type="match status" value="1"/>
</dbReference>
<dbReference type="Gene3D" id="3.40.50.150">
    <property type="entry name" value="Vaccinia Virus protein VP39"/>
    <property type="match status" value="1"/>
</dbReference>
<dbReference type="PANTHER" id="PTHR43397:SF1">
    <property type="entry name" value="ERGOTHIONEINE BIOSYNTHESIS PROTEIN 1"/>
    <property type="match status" value="1"/>
</dbReference>
<dbReference type="InterPro" id="IPR029063">
    <property type="entry name" value="SAM-dependent_MTases_sf"/>
</dbReference>
<dbReference type="GO" id="GO:0032259">
    <property type="term" value="P:methylation"/>
    <property type="evidence" value="ECO:0007669"/>
    <property type="project" value="UniProtKB-KW"/>
</dbReference>
<dbReference type="InterPro" id="IPR017804">
    <property type="entry name" value="MeTrfase_EgtD-like"/>
</dbReference>
<comment type="caution">
    <text evidence="4">The sequence shown here is derived from an EMBL/GenBank/DDBJ whole genome shotgun (WGS) entry which is preliminary data.</text>
</comment>
<name>A0A9X2L8Q1_9PROT</name>
<feature type="domain" description="Histidine-specific methyltransferase SAM-dependent" evidence="3">
    <location>
        <begin position="7"/>
        <end position="305"/>
    </location>
</feature>
<organism evidence="4 5">
    <name type="scientific">Parvularcula maris</name>
    <dbReference type="NCBI Taxonomy" id="2965077"/>
    <lineage>
        <taxon>Bacteria</taxon>
        <taxon>Pseudomonadati</taxon>
        <taxon>Pseudomonadota</taxon>
        <taxon>Alphaproteobacteria</taxon>
        <taxon>Parvularculales</taxon>
        <taxon>Parvularculaceae</taxon>
        <taxon>Parvularcula</taxon>
    </lineage>
</organism>
<keyword evidence="2 4" id="KW-0808">Transferase</keyword>
<dbReference type="GO" id="GO:0052706">
    <property type="term" value="F:L-histidine N(alpha)-methyltransferase activity"/>
    <property type="evidence" value="ECO:0007669"/>
    <property type="project" value="UniProtKB-EC"/>
</dbReference>
<evidence type="ECO:0000256" key="2">
    <source>
        <dbReference type="ARBA" id="ARBA00022679"/>
    </source>
</evidence>
<evidence type="ECO:0000313" key="5">
    <source>
        <dbReference type="Proteomes" id="UP001142610"/>
    </source>
</evidence>
<sequence length="307" mass="34339">MNQQFLSEVLEGLAKPQKSLSAKWLYDERGSELFEAITRTEDYYLTRTEAAVMEEVYQELPEALGGRPAVAEFGSGAGIKSQRLIEALNPSAYVMIDVAEEFLRRSEDVLCERFPHVDVQGVVGDFSGSVELPASFQTAEHRMGFFPGSTIGNFESGGAQRFLERSRESFGPGSRFLIGADLVKDEAVLLDAYDDSEGVTRQFTLNLLERMKREIGAELDIADFDALSLWNPQDARMELGVAALRDTVITVDGRRFALEAGETIHTENSHKYTPSSFEKLAEKAGWKLDRLWTDEKDWFGVFLLRAG</sequence>
<proteinExistence type="predicted"/>
<dbReference type="RefSeq" id="WP_256619046.1">
    <property type="nucleotide sequence ID" value="NZ_JANIBC010000004.1"/>
</dbReference>
<dbReference type="EMBL" id="JANIBC010000004">
    <property type="protein sequence ID" value="MCQ8185179.1"/>
    <property type="molecule type" value="Genomic_DNA"/>
</dbReference>
<dbReference type="InterPro" id="IPR035094">
    <property type="entry name" value="EgtD"/>
</dbReference>
<reference evidence="4" key="1">
    <citation type="submission" date="2022-07" db="EMBL/GenBank/DDBJ databases">
        <title>Parvularcula maris sp. nov., an algicidal bacterium isolated from seawater.</title>
        <authorList>
            <person name="Li F."/>
        </authorList>
    </citation>
    <scope>NUCLEOTIDE SEQUENCE</scope>
    <source>
        <strain evidence="4">BGMRC 0090</strain>
    </source>
</reference>
<dbReference type="PANTHER" id="PTHR43397">
    <property type="entry name" value="ERGOTHIONEINE BIOSYNTHESIS PROTEIN 1"/>
    <property type="match status" value="1"/>
</dbReference>
<evidence type="ECO:0000256" key="1">
    <source>
        <dbReference type="ARBA" id="ARBA00022603"/>
    </source>
</evidence>
<dbReference type="SUPFAM" id="SSF53335">
    <property type="entry name" value="S-adenosyl-L-methionine-dependent methyltransferases"/>
    <property type="match status" value="1"/>
</dbReference>
<dbReference type="Proteomes" id="UP001142610">
    <property type="component" value="Unassembled WGS sequence"/>
</dbReference>
<keyword evidence="1 4" id="KW-0489">Methyltransferase</keyword>
<dbReference type="InterPro" id="IPR019257">
    <property type="entry name" value="MeTrfase_dom"/>
</dbReference>
<keyword evidence="5" id="KW-1185">Reference proteome</keyword>
<evidence type="ECO:0000313" key="4">
    <source>
        <dbReference type="EMBL" id="MCQ8185179.1"/>
    </source>
</evidence>
<dbReference type="PIRSF" id="PIRSF018005">
    <property type="entry name" value="UCP018005"/>
    <property type="match status" value="1"/>
</dbReference>
<dbReference type="InterPro" id="IPR051128">
    <property type="entry name" value="EgtD_Methyltrsf_superfamily"/>
</dbReference>
<protein>
    <submittedName>
        <fullName evidence="4">L-histidine N(Alpha)-methyltransferase</fullName>
        <ecNumber evidence="4">2.1.1.44</ecNumber>
    </submittedName>
</protein>
<accession>A0A9X2L8Q1</accession>
<dbReference type="Pfam" id="PF10017">
    <property type="entry name" value="Methyltransf_33"/>
    <property type="match status" value="1"/>
</dbReference>
<evidence type="ECO:0000259" key="3">
    <source>
        <dbReference type="Pfam" id="PF10017"/>
    </source>
</evidence>